<protein>
    <submittedName>
        <fullName evidence="1">Uncharacterized protein</fullName>
    </submittedName>
</protein>
<dbReference type="Proteomes" id="UP000033540">
    <property type="component" value="Unassembled WGS sequence"/>
</dbReference>
<evidence type="ECO:0000313" key="2">
    <source>
        <dbReference type="Proteomes" id="UP000033540"/>
    </source>
</evidence>
<reference evidence="1 2" key="1">
    <citation type="submission" date="2015-02" db="EMBL/GenBank/DDBJ databases">
        <title>Draft genome sequence of Aspergillus parasiticus SU-1.</title>
        <authorList>
            <person name="Yu J."/>
            <person name="Fedorova N."/>
            <person name="Yin Y."/>
            <person name="Losada L."/>
            <person name="Zafar N."/>
            <person name="Taujale R."/>
            <person name="Ehrlich K.C."/>
            <person name="Bhatnagar D."/>
            <person name="Cleveland T.E."/>
            <person name="Bennett J.W."/>
            <person name="Nierman W.C."/>
        </authorList>
    </citation>
    <scope>NUCLEOTIDE SEQUENCE [LARGE SCALE GENOMIC DNA]</scope>
    <source>
        <strain evidence="2">ATCC 56775 / NRRL 5862 / SRRC 143 / SU-1</strain>
    </source>
</reference>
<dbReference type="EMBL" id="JZEE01000617">
    <property type="protein sequence ID" value="KJK62593.1"/>
    <property type="molecule type" value="Genomic_DNA"/>
</dbReference>
<organism evidence="1 2">
    <name type="scientific">Aspergillus parasiticus (strain ATCC 56775 / NRRL 5862 / SRRC 143 / SU-1)</name>
    <dbReference type="NCBI Taxonomy" id="1403190"/>
    <lineage>
        <taxon>Eukaryota</taxon>
        <taxon>Fungi</taxon>
        <taxon>Dikarya</taxon>
        <taxon>Ascomycota</taxon>
        <taxon>Pezizomycotina</taxon>
        <taxon>Eurotiomycetes</taxon>
        <taxon>Eurotiomycetidae</taxon>
        <taxon>Eurotiales</taxon>
        <taxon>Aspergillaceae</taxon>
        <taxon>Aspergillus</taxon>
        <taxon>Aspergillus subgen. Circumdati</taxon>
    </lineage>
</organism>
<comment type="caution">
    <text evidence="1">The sequence shown here is derived from an EMBL/GenBank/DDBJ whole genome shotgun (WGS) entry which is preliminary data.</text>
</comment>
<evidence type="ECO:0000313" key="1">
    <source>
        <dbReference type="EMBL" id="KJK62593.1"/>
    </source>
</evidence>
<dbReference type="OrthoDB" id="5376140at2759"/>
<sequence>MSVVPRTIGLGVSRDHELDREVPDALREIYRSWKEAIIREHRMPQQDFTPYIVKTNDWNEIMIVVERKGTPRPPEENQPEPKVFGCIQFVISQAKAEFINFGSSLDDQCLNLGHTTKTADNRLKRIAANGCHWNFGFNAQTSLYCRATPSKAKRETSIEGKPLKLCAEIHEDVAGDLLLDQYYQGHLHLRGIRVLQPVFEPGQAFRFGYNLARGTVGRDRQPLVNVEETMTCIHSIWESAIEQAGDVVLPKYLEIFRGTPPPADARGTYHLITESTAKKMWESLIHDPAGAGVFYCLDSRRNDHQRHLRLSPKGRLLSFTDSQILWPSTHDIRGAAEDLGKTGHHYINIR</sequence>
<accession>A0A0F0I9D2</accession>
<name>A0A0F0I9D2_ASPPU</name>
<proteinExistence type="predicted"/>
<dbReference type="AlphaFoldDB" id="A0A0F0I9D2"/>
<gene>
    <name evidence="1" type="ORF">P875_00095224</name>
</gene>